<gene>
    <name evidence="2" type="ORF">UABAM_02646</name>
</gene>
<dbReference type="OrthoDB" id="9812811at2"/>
<name>A0A5S9ILX0_UABAM</name>
<keyword evidence="1" id="KW-1133">Transmembrane helix</keyword>
<dbReference type="Gene3D" id="3.40.30.10">
    <property type="entry name" value="Glutaredoxin"/>
    <property type="match status" value="1"/>
</dbReference>
<feature type="transmembrane region" description="Helical" evidence="1">
    <location>
        <begin position="67"/>
        <end position="88"/>
    </location>
</feature>
<dbReference type="SUPFAM" id="SSF52833">
    <property type="entry name" value="Thioredoxin-like"/>
    <property type="match status" value="1"/>
</dbReference>
<sequence length="139" mass="15839">MKKTWLPFLGFALSFAICFSYIAYFVYNEQVRDNPWAITLGSFCAAAIAVYGAIFTMRSTTRRTLKIVNFTLAFLAILFPVLFTLFVVKLSYDLPDKKLALQGDKVAPAFTLLDSQKRKVSLKDFSGKNLLVVFYRGHW</sequence>
<dbReference type="EMBL" id="AP019860">
    <property type="protein sequence ID" value="BBM84289.1"/>
    <property type="molecule type" value="Genomic_DNA"/>
</dbReference>
<dbReference type="KEGG" id="uam:UABAM_02646"/>
<evidence type="ECO:0000313" key="2">
    <source>
        <dbReference type="EMBL" id="BBM84289.1"/>
    </source>
</evidence>
<keyword evidence="1" id="KW-0812">Transmembrane</keyword>
<evidence type="ECO:0000313" key="3">
    <source>
        <dbReference type="Proteomes" id="UP000326354"/>
    </source>
</evidence>
<proteinExistence type="predicted"/>
<dbReference type="InterPro" id="IPR036249">
    <property type="entry name" value="Thioredoxin-like_sf"/>
</dbReference>
<keyword evidence="1" id="KW-0472">Membrane</keyword>
<dbReference type="RefSeq" id="WP_151968452.1">
    <property type="nucleotide sequence ID" value="NZ_AP019860.1"/>
</dbReference>
<protein>
    <submittedName>
        <fullName evidence="2">Uncharacterized protein</fullName>
    </submittedName>
</protein>
<feature type="transmembrane region" description="Helical" evidence="1">
    <location>
        <begin position="36"/>
        <end position="55"/>
    </location>
</feature>
<evidence type="ECO:0000256" key="1">
    <source>
        <dbReference type="SAM" id="Phobius"/>
    </source>
</evidence>
<keyword evidence="3" id="KW-1185">Reference proteome</keyword>
<accession>A0A5S9ILX0</accession>
<reference evidence="2 3" key="1">
    <citation type="submission" date="2019-08" db="EMBL/GenBank/DDBJ databases">
        <title>Complete genome sequence of Candidatus Uab amorphum.</title>
        <authorList>
            <person name="Shiratori T."/>
            <person name="Suzuki S."/>
            <person name="Kakizawa Y."/>
            <person name="Ishida K."/>
        </authorList>
    </citation>
    <scope>NUCLEOTIDE SEQUENCE [LARGE SCALE GENOMIC DNA]</scope>
    <source>
        <strain evidence="2 3">SRT547</strain>
    </source>
</reference>
<organism evidence="2 3">
    <name type="scientific">Uabimicrobium amorphum</name>
    <dbReference type="NCBI Taxonomy" id="2596890"/>
    <lineage>
        <taxon>Bacteria</taxon>
        <taxon>Pseudomonadati</taxon>
        <taxon>Planctomycetota</taxon>
        <taxon>Candidatus Uabimicrobiia</taxon>
        <taxon>Candidatus Uabimicrobiales</taxon>
        <taxon>Candidatus Uabimicrobiaceae</taxon>
        <taxon>Candidatus Uabimicrobium</taxon>
    </lineage>
</organism>
<dbReference type="AlphaFoldDB" id="A0A5S9ILX0"/>
<dbReference type="Proteomes" id="UP000326354">
    <property type="component" value="Chromosome"/>
</dbReference>